<evidence type="ECO:0000256" key="2">
    <source>
        <dbReference type="SAM" id="Phobius"/>
    </source>
</evidence>
<keyword evidence="2" id="KW-0812">Transmembrane</keyword>
<evidence type="ECO:0000313" key="4">
    <source>
        <dbReference type="EMBL" id="KIY67430.1"/>
    </source>
</evidence>
<dbReference type="STRING" id="1314674.A0A0D7BB02"/>
<evidence type="ECO:0000259" key="3">
    <source>
        <dbReference type="PROSITE" id="PS51462"/>
    </source>
</evidence>
<dbReference type="InterPro" id="IPR045121">
    <property type="entry name" value="CoAse"/>
</dbReference>
<feature type="compositionally biased region" description="Polar residues" evidence="1">
    <location>
        <begin position="286"/>
        <end position="296"/>
    </location>
</feature>
<sequence length="407" mass="44586">MSDKPVSVIPLLSRALHRIRSTPPRVIASPPTQPRRAAVAIIIRVVPSPNANLPSTSTSPPALSDFFELDWVNDPDARAEVLFLERENPVAEDGTLPKSSSSTRKEAHVAFPGGRTEADDEGGAYTALRQTWEEIGIDLAERDYVCIGQLDDREITTSLGKRLLMILSPFVFLQVSPSSPAPDPVPSTTLHWVPLSALVSANPAPRWSNVTVDAASRLAPKNSTALRWIVRLLIGSMEFPAIVLDNKTSPHVLKLWGLSLGMTLDLMSYMILPTPSSTSESDPEKNTLSSGRSSPLSQVMHLPYQSEVPGIRMDVVAPSLASVFPRFSYPDVNFWIWVFGKRYRDVIRGWEASVRSGGANDRRINWSGSALSTFYASIRKALVVVLVARALGLLFGFAFAGWWVFAA</sequence>
<name>A0A0D7BB02_9AGAR</name>
<keyword evidence="2" id="KW-1133">Transmembrane helix</keyword>
<feature type="region of interest" description="Disordered" evidence="1">
    <location>
        <begin position="90"/>
        <end position="121"/>
    </location>
</feature>
<dbReference type="GO" id="GO:0010945">
    <property type="term" value="F:coenzyme A diphosphatase activity"/>
    <property type="evidence" value="ECO:0007669"/>
    <property type="project" value="InterPro"/>
</dbReference>
<dbReference type="EMBL" id="KN880526">
    <property type="protein sequence ID" value="KIY67430.1"/>
    <property type="molecule type" value="Genomic_DNA"/>
</dbReference>
<dbReference type="PANTHER" id="PTHR12992">
    <property type="entry name" value="NUDIX HYDROLASE"/>
    <property type="match status" value="1"/>
</dbReference>
<keyword evidence="2" id="KW-0472">Membrane</keyword>
<evidence type="ECO:0000313" key="5">
    <source>
        <dbReference type="Proteomes" id="UP000054007"/>
    </source>
</evidence>
<accession>A0A0D7BB02</accession>
<dbReference type="InterPro" id="IPR015797">
    <property type="entry name" value="NUDIX_hydrolase-like_dom_sf"/>
</dbReference>
<dbReference type="PANTHER" id="PTHR12992:SF44">
    <property type="entry name" value="NUDIX HYDROLASE DOMAIN-CONTAINING PROTEIN"/>
    <property type="match status" value="1"/>
</dbReference>
<dbReference type="OrthoDB" id="70823at2759"/>
<keyword evidence="5" id="KW-1185">Reference proteome</keyword>
<feature type="domain" description="Nudix hydrolase" evidence="3">
    <location>
        <begin position="34"/>
        <end position="216"/>
    </location>
</feature>
<feature type="region of interest" description="Disordered" evidence="1">
    <location>
        <begin position="275"/>
        <end position="296"/>
    </location>
</feature>
<reference evidence="4 5" key="1">
    <citation type="journal article" date="2015" name="Fungal Genet. Biol.">
        <title>Evolution of novel wood decay mechanisms in Agaricales revealed by the genome sequences of Fistulina hepatica and Cylindrobasidium torrendii.</title>
        <authorList>
            <person name="Floudas D."/>
            <person name="Held B.W."/>
            <person name="Riley R."/>
            <person name="Nagy L.G."/>
            <person name="Koehler G."/>
            <person name="Ransdell A.S."/>
            <person name="Younus H."/>
            <person name="Chow J."/>
            <person name="Chiniquy J."/>
            <person name="Lipzen A."/>
            <person name="Tritt A."/>
            <person name="Sun H."/>
            <person name="Haridas S."/>
            <person name="LaButti K."/>
            <person name="Ohm R.A."/>
            <person name="Kues U."/>
            <person name="Blanchette R.A."/>
            <person name="Grigoriev I.V."/>
            <person name="Minto R.E."/>
            <person name="Hibbett D.S."/>
        </authorList>
    </citation>
    <scope>NUCLEOTIDE SEQUENCE [LARGE SCALE GENOMIC DNA]</scope>
    <source>
        <strain evidence="4 5">FP15055 ss-10</strain>
    </source>
</reference>
<organism evidence="4 5">
    <name type="scientific">Cylindrobasidium torrendii FP15055 ss-10</name>
    <dbReference type="NCBI Taxonomy" id="1314674"/>
    <lineage>
        <taxon>Eukaryota</taxon>
        <taxon>Fungi</taxon>
        <taxon>Dikarya</taxon>
        <taxon>Basidiomycota</taxon>
        <taxon>Agaricomycotina</taxon>
        <taxon>Agaricomycetes</taxon>
        <taxon>Agaricomycetidae</taxon>
        <taxon>Agaricales</taxon>
        <taxon>Marasmiineae</taxon>
        <taxon>Physalacriaceae</taxon>
        <taxon>Cylindrobasidium</taxon>
    </lineage>
</organism>
<dbReference type="InterPro" id="IPR000086">
    <property type="entry name" value="NUDIX_hydrolase_dom"/>
</dbReference>
<evidence type="ECO:0000256" key="1">
    <source>
        <dbReference type="SAM" id="MobiDB-lite"/>
    </source>
</evidence>
<gene>
    <name evidence="4" type="ORF">CYLTODRAFT_422535</name>
</gene>
<dbReference type="SUPFAM" id="SSF55811">
    <property type="entry name" value="Nudix"/>
    <property type="match status" value="1"/>
</dbReference>
<dbReference type="PROSITE" id="PS51462">
    <property type="entry name" value="NUDIX"/>
    <property type="match status" value="1"/>
</dbReference>
<dbReference type="Proteomes" id="UP000054007">
    <property type="component" value="Unassembled WGS sequence"/>
</dbReference>
<protein>
    <recommendedName>
        <fullName evidence="3">Nudix hydrolase domain-containing protein</fullName>
    </recommendedName>
</protein>
<dbReference type="AlphaFoldDB" id="A0A0D7BB02"/>
<feature type="transmembrane region" description="Helical" evidence="2">
    <location>
        <begin position="381"/>
        <end position="405"/>
    </location>
</feature>
<dbReference type="Gene3D" id="3.90.79.10">
    <property type="entry name" value="Nucleoside Triphosphate Pyrophosphohydrolase"/>
    <property type="match status" value="1"/>
</dbReference>
<proteinExistence type="predicted"/>